<dbReference type="Proteomes" id="UP000516656">
    <property type="component" value="Chromosome 2"/>
</dbReference>
<reference evidence="3" key="2">
    <citation type="submission" date="2017-05" db="EMBL/GenBank/DDBJ databases">
        <title>Whole genome sequence of fish pathogenic bacteria, Photobacterium damselae subsp. piscicida, strain 91-197, isolated from hybrid striped bass (Morone sp.) in USA.</title>
        <authorList>
            <person name="Teru Y."/>
            <person name="Hikima J."/>
            <person name="Kono T."/>
            <person name="Sakai M."/>
            <person name="Takano T."/>
            <person name="Hawke J.P."/>
            <person name="Takeyama H."/>
            <person name="Aoki T."/>
        </authorList>
    </citation>
    <scope>NUCLEOTIDE SEQUENCE [LARGE SCALE GENOMIC DNA]</scope>
    <source>
        <strain evidence="3">91-197</strain>
    </source>
</reference>
<evidence type="ECO:0000313" key="1">
    <source>
        <dbReference type="EMBL" id="BAX55137.1"/>
    </source>
</evidence>
<accession>A0A1V1VEZ1</accession>
<proteinExistence type="predicted"/>
<name>A0A1V1VEZ1_PHODP</name>
<evidence type="ECO:0000313" key="4">
    <source>
        <dbReference type="Proteomes" id="UP000516656"/>
    </source>
</evidence>
<dbReference type="AlphaFoldDB" id="A0A1V1VEZ1"/>
<organism evidence="1 3">
    <name type="scientific">Photobacterium damsela subsp. piscicida</name>
    <name type="common">Pasteurella piscicida</name>
    <dbReference type="NCBI Taxonomy" id="38294"/>
    <lineage>
        <taxon>Bacteria</taxon>
        <taxon>Pseudomonadati</taxon>
        <taxon>Pseudomonadota</taxon>
        <taxon>Gammaproteobacteria</taxon>
        <taxon>Vibrionales</taxon>
        <taxon>Vibrionaceae</taxon>
        <taxon>Photobacterium</taxon>
    </lineage>
</organism>
<dbReference type="EMBL" id="AP018046">
    <property type="protein sequence ID" value="BAX55137.1"/>
    <property type="molecule type" value="Genomic_DNA"/>
</dbReference>
<protein>
    <submittedName>
        <fullName evidence="1">Uncharacterized protein</fullName>
    </submittedName>
</protein>
<evidence type="ECO:0000313" key="3">
    <source>
        <dbReference type="Proteomes" id="UP000218676"/>
    </source>
</evidence>
<dbReference type="RefSeq" id="WP_036765673.1">
    <property type="nucleotide sequence ID" value="NZ_AP018046.1"/>
</dbReference>
<reference evidence="1" key="1">
    <citation type="journal article" date="2017" name="Genome Announc.">
        <title>Whole-Genome Sequence of Photobacterium damselae subsp. piscicida Strain 91-197, Isolated from Hybrid Striped Bass (Morone sp.) in the United States.</title>
        <authorList>
            <person name="Teru Y."/>
            <person name="Hikima J."/>
            <person name="Kono T."/>
            <person name="Sakai M."/>
            <person name="Takano T."/>
            <person name="Hawke J.P."/>
            <person name="Takeyama H."/>
            <person name="Aoki T."/>
        </authorList>
    </citation>
    <scope>NUCLEOTIDE SEQUENCE</scope>
    <source>
        <strain evidence="1">91-197</strain>
    </source>
</reference>
<sequence>MSEKKTRQLIQLFYRETERVRLIDLDNLPELDVKHQDHMNQWLESKRNFSLEEVYQQVWLKTCSAGYITELYLHADGSVDEYTLFNRLHTQGYWQLVDGVIEVTIYKNDNTYQFAIIANQFSNIHSAIEYKNQQLHSYLKVAQIKPI</sequence>
<dbReference type="EMBL" id="CP061855">
    <property type="protein sequence ID" value="QOD58462.1"/>
    <property type="molecule type" value="Genomic_DNA"/>
</dbReference>
<dbReference type="Proteomes" id="UP000218676">
    <property type="component" value="Chromosome 2"/>
</dbReference>
<gene>
    <name evidence="2" type="ORF">IC627_16440</name>
    <name evidence="1" type="ORF">PDPUS_2_00551</name>
</gene>
<reference evidence="2 4" key="3">
    <citation type="submission" date="2020-09" db="EMBL/GenBank/DDBJ databases">
        <title>Complete, closed and curated genome sequences of Photobacterium damselae subsp. piscicida isolates from Australia indicate localised evolution and additional plasmid-borne pathogenicity mechanisms.</title>
        <authorList>
            <person name="Baseggio L."/>
            <person name="Silayeva O."/>
            <person name="Buller N."/>
            <person name="Landos M."/>
            <person name="Engelstaedter J."/>
            <person name="Barnes A.C."/>
        </authorList>
    </citation>
    <scope>NUCLEOTIDE SEQUENCE [LARGE SCALE GENOMIC DNA]</scope>
    <source>
        <strain evidence="2 4">AS-16-0540-1</strain>
    </source>
</reference>
<evidence type="ECO:0000313" key="2">
    <source>
        <dbReference type="EMBL" id="QOD58462.1"/>
    </source>
</evidence>